<feature type="region of interest" description="Disordered" evidence="1">
    <location>
        <begin position="188"/>
        <end position="209"/>
    </location>
</feature>
<dbReference type="AlphaFoldDB" id="A0A1V9Y3B8"/>
<name>A0A1V9Y3B8_9ACAR</name>
<keyword evidence="3" id="KW-1185">Reference proteome</keyword>
<reference evidence="2 3" key="1">
    <citation type="journal article" date="2017" name="Gigascience">
        <title>Draft genome of the honey bee ectoparasitic mite, Tropilaelaps mercedesae, is shaped by the parasitic life history.</title>
        <authorList>
            <person name="Dong X."/>
            <person name="Armstrong S.D."/>
            <person name="Xia D."/>
            <person name="Makepeace B.L."/>
            <person name="Darby A.C."/>
            <person name="Kadowaki T."/>
        </authorList>
    </citation>
    <scope>NUCLEOTIDE SEQUENCE [LARGE SCALE GENOMIC DNA]</scope>
    <source>
        <strain evidence="2">Wuxi-XJTLU</strain>
    </source>
</reference>
<evidence type="ECO:0008006" key="4">
    <source>
        <dbReference type="Google" id="ProtNLM"/>
    </source>
</evidence>
<feature type="compositionally biased region" description="Acidic residues" evidence="1">
    <location>
        <begin position="188"/>
        <end position="197"/>
    </location>
</feature>
<feature type="compositionally biased region" description="Basic and acidic residues" evidence="1">
    <location>
        <begin position="259"/>
        <end position="271"/>
    </location>
</feature>
<dbReference type="Proteomes" id="UP000192247">
    <property type="component" value="Unassembled WGS sequence"/>
</dbReference>
<feature type="compositionally biased region" description="Basic and acidic residues" evidence="1">
    <location>
        <begin position="198"/>
        <end position="209"/>
    </location>
</feature>
<sequence length="577" mass="63087">MRFRNVPSDLHPGSWRNLTPANDAARFWPACYSCGYVSPCLFMTDCSHILCQDCVTVASRKRSSSVESDLPSERSLSGRAGRCGACFQDTTVVEAPQYEWFLHHAQFRCACGFEGTLKLLHGHYSGAEGGCVAEQTSNLALRTPSAANATAKRTRAIQIAQAPVQSLVRGTQTTGSRCSAMQDVVGETENDAEENNTDEVRGREGHGDCFDGYKERTPLAHYLEPRLSSRRSKLDCIEELHTFAPRGSLLCENNTGDAAPKDKQGQEDGQHGPRTVSQDPIASESPATALPLESASDPTSQQGVRHSATMKMAASVDEGQCSDHIHKNMCSAKITPRLQCRRSSEPVITFPPLFRAKILSSTQSDAKSYLPSGTSAGRRMADPMPWAGSNGADGVHAGYGNSWSQLNIRRGSLFSTNRPLAQDQPRSPIRPDDGLSATIDRVTWFKFGIKAILMKLQNGSHHKIVLPTVYREIGGHKFSMACRVEDNESLHVFLGASASSPDVQWPLEKRITVGLLNGRGEVFSEFSFNASNLFFQPTAEAQRMICRMCPIHELPNIAFSDESGPYITVRLTMAALT</sequence>
<evidence type="ECO:0000256" key="1">
    <source>
        <dbReference type="SAM" id="MobiDB-lite"/>
    </source>
</evidence>
<accession>A0A1V9Y3B8</accession>
<proteinExistence type="predicted"/>
<dbReference type="InParanoid" id="A0A1V9Y3B8"/>
<gene>
    <name evidence="2" type="ORF">BIW11_05221</name>
</gene>
<protein>
    <recommendedName>
        <fullName evidence="4">RING-type domain-containing protein</fullName>
    </recommendedName>
</protein>
<feature type="region of interest" description="Disordered" evidence="1">
    <location>
        <begin position="248"/>
        <end position="311"/>
    </location>
</feature>
<comment type="caution">
    <text evidence="2">The sequence shown here is derived from an EMBL/GenBank/DDBJ whole genome shotgun (WGS) entry which is preliminary data.</text>
</comment>
<evidence type="ECO:0000313" key="2">
    <source>
        <dbReference type="EMBL" id="OQR80195.1"/>
    </source>
</evidence>
<dbReference type="EMBL" id="MNPL01000242">
    <property type="protein sequence ID" value="OQR80195.1"/>
    <property type="molecule type" value="Genomic_DNA"/>
</dbReference>
<evidence type="ECO:0000313" key="3">
    <source>
        <dbReference type="Proteomes" id="UP000192247"/>
    </source>
</evidence>
<organism evidence="2 3">
    <name type="scientific">Tropilaelaps mercedesae</name>
    <dbReference type="NCBI Taxonomy" id="418985"/>
    <lineage>
        <taxon>Eukaryota</taxon>
        <taxon>Metazoa</taxon>
        <taxon>Ecdysozoa</taxon>
        <taxon>Arthropoda</taxon>
        <taxon>Chelicerata</taxon>
        <taxon>Arachnida</taxon>
        <taxon>Acari</taxon>
        <taxon>Parasitiformes</taxon>
        <taxon>Mesostigmata</taxon>
        <taxon>Gamasina</taxon>
        <taxon>Dermanyssoidea</taxon>
        <taxon>Laelapidae</taxon>
        <taxon>Tropilaelaps</taxon>
    </lineage>
</organism>